<comment type="caution">
    <text evidence="1">The sequence shown here is derived from an EMBL/GenBank/DDBJ whole genome shotgun (WGS) entry which is preliminary data.</text>
</comment>
<proteinExistence type="predicted"/>
<accession>A0ABU7IQE6</accession>
<evidence type="ECO:0008006" key="3">
    <source>
        <dbReference type="Google" id="ProtNLM"/>
    </source>
</evidence>
<organism evidence="1 2">
    <name type="scientific">Maribacter cobaltidurans</name>
    <dbReference type="NCBI Taxonomy" id="1178778"/>
    <lineage>
        <taxon>Bacteria</taxon>
        <taxon>Pseudomonadati</taxon>
        <taxon>Bacteroidota</taxon>
        <taxon>Flavobacteriia</taxon>
        <taxon>Flavobacteriales</taxon>
        <taxon>Flavobacteriaceae</taxon>
        <taxon>Maribacter</taxon>
    </lineage>
</organism>
<name>A0ABU7IQE6_9FLAO</name>
<dbReference type="EMBL" id="JAZDDG010000002">
    <property type="protein sequence ID" value="MEE1975182.1"/>
    <property type="molecule type" value="Genomic_DNA"/>
</dbReference>
<dbReference type="Proteomes" id="UP001356308">
    <property type="component" value="Unassembled WGS sequence"/>
</dbReference>
<sequence length="408" mass="47676">MSVKKILFVPQNKEHLLNMNPVIDLLVKEGFVCDYLNTNNFFFQNLEYPKEIKTLPFSNQKLSKSFYNISLFKRIEVIYQLRKPIKDITANYDSFVFGNDGAIQRQFIYYANKQNKTCSMILDGLINPPIAFNFSDVFLKSNNKLSDFKEYFSKRLVLFISKTFAKTALSPYLPSTIACGNLNHVYTIGKFSSDEIKKYTLKKVKVFNTGLPRMITYFKEKDKSFIPKYPKSVCFITSAYKWHGMFSYHEFQIKDILLINKCLKEMYPSERVPLYIKLHPREQEEDYKQFQNIKDVKIVKNEPFINTIDNYGILLSNLSTCIVEGLNYGVQVVSLMINFPFWKVKNGFLKNDHIVKIFSEKQLKELLVMKFQTQKVNYAKNSNNDFLSKNTPSSARTIVSNLKTLLTQ</sequence>
<dbReference type="RefSeq" id="WP_272650011.1">
    <property type="nucleotide sequence ID" value="NZ_JAZDDG010000002.1"/>
</dbReference>
<evidence type="ECO:0000313" key="1">
    <source>
        <dbReference type="EMBL" id="MEE1975182.1"/>
    </source>
</evidence>
<protein>
    <recommendedName>
        <fullName evidence="3">CDP-glycerol--glycerophosphate glycerophosphotransferase</fullName>
    </recommendedName>
</protein>
<reference evidence="1 2" key="1">
    <citation type="submission" date="2024-01" db="EMBL/GenBank/DDBJ databases">
        <title>Maribacter spp. originated from different algae showed divergent polysaccharides utilization ability.</title>
        <authorList>
            <person name="Wang H."/>
            <person name="Wu Y."/>
        </authorList>
    </citation>
    <scope>NUCLEOTIDE SEQUENCE [LARGE SCALE GENOMIC DNA]</scope>
    <source>
        <strain evidence="1 2">PR1</strain>
    </source>
</reference>
<gene>
    <name evidence="1" type="ORF">V1I91_03825</name>
</gene>
<evidence type="ECO:0000313" key="2">
    <source>
        <dbReference type="Proteomes" id="UP001356308"/>
    </source>
</evidence>
<keyword evidence="2" id="KW-1185">Reference proteome</keyword>